<dbReference type="Proteomes" id="UP000245626">
    <property type="component" value="Unassembled WGS sequence"/>
</dbReference>
<accession>A0ACD0NMX2</accession>
<protein>
    <submittedName>
        <fullName evidence="1">Uncharacterized protein</fullName>
    </submittedName>
</protein>
<name>A0ACD0NMX2_9BASI</name>
<gene>
    <name evidence="1" type="ORF">IE53DRAFT_390700</name>
</gene>
<evidence type="ECO:0000313" key="2">
    <source>
        <dbReference type="Proteomes" id="UP000245626"/>
    </source>
</evidence>
<sequence length="94" mass="9903">MINHIARRTFTTRSAIRAPPAPTISINLASSGLRPSAGRRVAMLPKASSDPTPPLTVSSLINKNNEDPQDEIIQVGNVSSNGDGSKVVRIGDSI</sequence>
<proteinExistence type="predicted"/>
<dbReference type="EMBL" id="KZ820522">
    <property type="protein sequence ID" value="PWN47156.1"/>
    <property type="molecule type" value="Genomic_DNA"/>
</dbReference>
<evidence type="ECO:0000313" key="1">
    <source>
        <dbReference type="EMBL" id="PWN47156.1"/>
    </source>
</evidence>
<keyword evidence="2" id="KW-1185">Reference proteome</keyword>
<organism evidence="1 2">
    <name type="scientific">Violaceomyces palustris</name>
    <dbReference type="NCBI Taxonomy" id="1673888"/>
    <lineage>
        <taxon>Eukaryota</taxon>
        <taxon>Fungi</taxon>
        <taxon>Dikarya</taxon>
        <taxon>Basidiomycota</taxon>
        <taxon>Ustilaginomycotina</taxon>
        <taxon>Ustilaginomycetes</taxon>
        <taxon>Violaceomycetales</taxon>
        <taxon>Violaceomycetaceae</taxon>
        <taxon>Violaceomyces</taxon>
    </lineage>
</organism>
<reference evidence="1 2" key="1">
    <citation type="journal article" date="2018" name="Mol. Biol. Evol.">
        <title>Broad Genomic Sampling Reveals a Smut Pathogenic Ancestry of the Fungal Clade Ustilaginomycotina.</title>
        <authorList>
            <person name="Kijpornyongpan T."/>
            <person name="Mondo S.J."/>
            <person name="Barry K."/>
            <person name="Sandor L."/>
            <person name="Lee J."/>
            <person name="Lipzen A."/>
            <person name="Pangilinan J."/>
            <person name="LaButti K."/>
            <person name="Hainaut M."/>
            <person name="Henrissat B."/>
            <person name="Grigoriev I.V."/>
            <person name="Spatafora J.W."/>
            <person name="Aime M.C."/>
        </authorList>
    </citation>
    <scope>NUCLEOTIDE SEQUENCE [LARGE SCALE GENOMIC DNA]</scope>
    <source>
        <strain evidence="1 2">SA 807</strain>
    </source>
</reference>